<protein>
    <submittedName>
        <fullName evidence="1">Uncharacterized protein</fullName>
    </submittedName>
</protein>
<name>A0A382D2G4_9ZZZZ</name>
<reference evidence="1" key="1">
    <citation type="submission" date="2018-05" db="EMBL/GenBank/DDBJ databases">
        <authorList>
            <person name="Lanie J.A."/>
            <person name="Ng W.-L."/>
            <person name="Kazmierczak K.M."/>
            <person name="Andrzejewski T.M."/>
            <person name="Davidsen T.M."/>
            <person name="Wayne K.J."/>
            <person name="Tettelin H."/>
            <person name="Glass J.I."/>
            <person name="Rusch D."/>
            <person name="Podicherti R."/>
            <person name="Tsui H.-C.T."/>
            <person name="Winkler M.E."/>
        </authorList>
    </citation>
    <scope>NUCLEOTIDE SEQUENCE</scope>
</reference>
<accession>A0A382D2G4</accession>
<proteinExistence type="predicted"/>
<sequence>MFGKPSTTSFIFPPAVHASQTTTWNTMKHLCCVNHQWSLSTCTRWTSDGSLTCREAYELYALSFMQVQIKNMDI</sequence>
<dbReference type="EMBL" id="UINC01037150">
    <property type="protein sequence ID" value="SVB32212.1"/>
    <property type="molecule type" value="Genomic_DNA"/>
</dbReference>
<dbReference type="AlphaFoldDB" id="A0A382D2G4"/>
<gene>
    <name evidence="1" type="ORF">METZ01_LOCUS185066</name>
</gene>
<evidence type="ECO:0000313" key="1">
    <source>
        <dbReference type="EMBL" id="SVB32212.1"/>
    </source>
</evidence>
<organism evidence="1">
    <name type="scientific">marine metagenome</name>
    <dbReference type="NCBI Taxonomy" id="408172"/>
    <lineage>
        <taxon>unclassified sequences</taxon>
        <taxon>metagenomes</taxon>
        <taxon>ecological metagenomes</taxon>
    </lineage>
</organism>